<accession>A0A1S9UEM2</accession>
<reference evidence="2 3" key="1">
    <citation type="submission" date="2017-01" db="EMBL/GenBank/DDBJ databases">
        <title>Bacillus cereus isolates.</title>
        <authorList>
            <person name="Beno S.M."/>
        </authorList>
    </citation>
    <scope>NUCLEOTIDE SEQUENCE [LARGE SCALE GENOMIC DNA]</scope>
    <source>
        <strain evidence="2 3">FSL M7-1219</strain>
    </source>
</reference>
<dbReference type="EMBL" id="MUAL01000085">
    <property type="protein sequence ID" value="OOR20558.1"/>
    <property type="molecule type" value="Genomic_DNA"/>
</dbReference>
<comment type="caution">
    <text evidence="2">The sequence shown here is derived from an EMBL/GenBank/DDBJ whole genome shotgun (WGS) entry which is preliminary data.</text>
</comment>
<dbReference type="AlphaFoldDB" id="A0A1S9UEM2"/>
<evidence type="ECO:0000313" key="3">
    <source>
        <dbReference type="Proteomes" id="UP000191124"/>
    </source>
</evidence>
<gene>
    <name evidence="2" type="ORF">BW892_24205</name>
</gene>
<dbReference type="RefSeq" id="WP_078181807.1">
    <property type="nucleotide sequence ID" value="NZ_MUAL01000085.1"/>
</dbReference>
<evidence type="ECO:0000259" key="1">
    <source>
        <dbReference type="Pfam" id="PF10881"/>
    </source>
</evidence>
<dbReference type="Gene3D" id="3.40.960.10">
    <property type="entry name" value="VSR Endonuclease"/>
    <property type="match status" value="1"/>
</dbReference>
<protein>
    <recommendedName>
        <fullName evidence="1">DUF2726 domain-containing protein</fullName>
    </recommendedName>
</protein>
<organism evidence="2 3">
    <name type="scientific">Bacillus cereus</name>
    <dbReference type="NCBI Taxonomy" id="1396"/>
    <lineage>
        <taxon>Bacteria</taxon>
        <taxon>Bacillati</taxon>
        <taxon>Bacillota</taxon>
        <taxon>Bacilli</taxon>
        <taxon>Bacillales</taxon>
        <taxon>Bacillaceae</taxon>
        <taxon>Bacillus</taxon>
        <taxon>Bacillus cereus group</taxon>
    </lineage>
</organism>
<feature type="domain" description="DUF2726" evidence="1">
    <location>
        <begin position="289"/>
        <end position="367"/>
    </location>
</feature>
<dbReference type="InterPro" id="IPR024402">
    <property type="entry name" value="DUF2726"/>
</dbReference>
<dbReference type="Pfam" id="PF10881">
    <property type="entry name" value="DUF2726"/>
    <property type="match status" value="1"/>
</dbReference>
<name>A0A1S9UEM2_BACCE</name>
<evidence type="ECO:0000313" key="2">
    <source>
        <dbReference type="EMBL" id="OOR20558.1"/>
    </source>
</evidence>
<dbReference type="Proteomes" id="UP000191124">
    <property type="component" value="Unassembled WGS sequence"/>
</dbReference>
<sequence>MPKKKTFEEVQQAFDARGYSLLETEYKGQLFKMKFVCPDHTDKDTEITYKQLARGEGCKYCGIEKAAKAVSRRKYSIEDVKKALIRNGCELLDVGKAYRNAKPLIHYRCKCGKVCKTSFQNYKRGSGLCKSCTGKQKPLKWTYEEISEEFEKEGCILLSKEIHTCKKLFYICSCGNKGEVTLPNFRSGNRCKECAIKRLRNNYEDVKRVFKEYGCTLLTTEYKSSTFQKLNYICSCGNHHSIRFLSFQRGERCPQCSSISKGEKAILHFLEMNSIQHKYQFIMKECKNINPLPFDFVIFDGTNSIKCLIEFDGKQHFTPIEKWGGDEYFEKIKKHDKIKNEYCHTNGIPLYRISYKELRKVKAILTEILLKNNDKCITKYLAKVDSLTG</sequence>
<proteinExistence type="predicted"/>